<feature type="domain" description="UPF0033" evidence="2">
    <location>
        <begin position="15"/>
        <end position="39"/>
    </location>
</feature>
<dbReference type="PROSITE" id="PS01148">
    <property type="entry name" value="UPF0033"/>
    <property type="match status" value="1"/>
</dbReference>
<sequence>MRWGFNMDFKKDQTLDCYGMLCPLPIIKISEKIKGMKEGEVLETLSTDEGIKEDIVAWCSATGNEYLGLKEEDDVFKVFVKKRAD</sequence>
<dbReference type="SUPFAM" id="SSF64307">
    <property type="entry name" value="SirA-like"/>
    <property type="match status" value="1"/>
</dbReference>
<dbReference type="AlphaFoldDB" id="A0A9D8KDA4"/>
<dbReference type="PANTHER" id="PTHR33279">
    <property type="entry name" value="SULFUR CARRIER PROTEIN YEDF-RELATED"/>
    <property type="match status" value="1"/>
</dbReference>
<evidence type="ECO:0000313" key="4">
    <source>
        <dbReference type="Proteomes" id="UP000809273"/>
    </source>
</evidence>
<reference evidence="3" key="2">
    <citation type="submission" date="2021-01" db="EMBL/GenBank/DDBJ databases">
        <authorList>
            <person name="Hahn C.R."/>
            <person name="Youssef N.H."/>
            <person name="Elshahed M."/>
        </authorList>
    </citation>
    <scope>NUCLEOTIDE SEQUENCE</scope>
    <source>
        <strain evidence="3">Zod_Metabat.24</strain>
    </source>
</reference>
<protein>
    <submittedName>
        <fullName evidence="3">Sulfurtransferase TusA family protein</fullName>
    </submittedName>
</protein>
<dbReference type="InterPro" id="IPR001455">
    <property type="entry name" value="TusA-like"/>
</dbReference>
<evidence type="ECO:0000313" key="3">
    <source>
        <dbReference type="EMBL" id="MBN1572423.1"/>
    </source>
</evidence>
<name>A0A9D8KDA4_9DELT</name>
<gene>
    <name evidence="3" type="ORF">JW984_04420</name>
</gene>
<organism evidence="3 4">
    <name type="scientific">Candidatus Zymogenus saltonus</name>
    <dbReference type="NCBI Taxonomy" id="2844893"/>
    <lineage>
        <taxon>Bacteria</taxon>
        <taxon>Deltaproteobacteria</taxon>
        <taxon>Candidatus Zymogenia</taxon>
        <taxon>Candidatus Zymogeniales</taxon>
        <taxon>Candidatus Zymogenaceae</taxon>
        <taxon>Candidatus Zymogenus</taxon>
    </lineage>
</organism>
<reference evidence="3" key="1">
    <citation type="journal article" date="2021" name="Environ. Microbiol.">
        <title>Genomic characterization of three novel Desulfobacterota classes expand the metabolic and phylogenetic diversity of the phylum.</title>
        <authorList>
            <person name="Murphy C.L."/>
            <person name="Biggerstaff J."/>
            <person name="Eichhorn A."/>
            <person name="Ewing E."/>
            <person name="Shahan R."/>
            <person name="Soriano D."/>
            <person name="Stewart S."/>
            <person name="VanMol K."/>
            <person name="Walker R."/>
            <person name="Walters P."/>
            <person name="Elshahed M.S."/>
            <person name="Youssef N.H."/>
        </authorList>
    </citation>
    <scope>NUCLEOTIDE SEQUENCE</scope>
    <source>
        <strain evidence="3">Zod_Metabat.24</strain>
    </source>
</reference>
<dbReference type="CDD" id="cd00291">
    <property type="entry name" value="SirA_YedF_YeeD"/>
    <property type="match status" value="1"/>
</dbReference>
<proteinExistence type="inferred from homology"/>
<comment type="caution">
    <text evidence="3">The sequence shown here is derived from an EMBL/GenBank/DDBJ whole genome shotgun (WGS) entry which is preliminary data.</text>
</comment>
<evidence type="ECO:0000256" key="1">
    <source>
        <dbReference type="ARBA" id="ARBA00008984"/>
    </source>
</evidence>
<dbReference type="Pfam" id="PF01206">
    <property type="entry name" value="TusA"/>
    <property type="match status" value="1"/>
</dbReference>
<dbReference type="Gene3D" id="3.30.110.40">
    <property type="entry name" value="TusA-like domain"/>
    <property type="match status" value="1"/>
</dbReference>
<dbReference type="InterPro" id="IPR036868">
    <property type="entry name" value="TusA-like_sf"/>
</dbReference>
<evidence type="ECO:0000259" key="2">
    <source>
        <dbReference type="PROSITE" id="PS01148"/>
    </source>
</evidence>
<dbReference type="PANTHER" id="PTHR33279:SF6">
    <property type="entry name" value="SULFUR CARRIER PROTEIN YEDF-RELATED"/>
    <property type="match status" value="1"/>
</dbReference>
<accession>A0A9D8KDA4</accession>
<comment type="similarity">
    <text evidence="1">Belongs to the sulfur carrier protein TusA family.</text>
</comment>
<dbReference type="EMBL" id="JAFGIX010000022">
    <property type="protein sequence ID" value="MBN1572423.1"/>
    <property type="molecule type" value="Genomic_DNA"/>
</dbReference>
<dbReference type="Proteomes" id="UP000809273">
    <property type="component" value="Unassembled WGS sequence"/>
</dbReference>